<proteinExistence type="predicted"/>
<dbReference type="EMBL" id="JAIWYP010000017">
    <property type="protein sequence ID" value="KAH3693290.1"/>
    <property type="molecule type" value="Genomic_DNA"/>
</dbReference>
<protein>
    <submittedName>
        <fullName evidence="2">Uncharacterized protein</fullName>
    </submittedName>
</protein>
<accession>A0A9D4BFC7</accession>
<gene>
    <name evidence="2" type="ORF">DPMN_192694</name>
</gene>
<feature type="region of interest" description="Disordered" evidence="1">
    <location>
        <begin position="1"/>
        <end position="25"/>
    </location>
</feature>
<evidence type="ECO:0000313" key="3">
    <source>
        <dbReference type="Proteomes" id="UP000828390"/>
    </source>
</evidence>
<comment type="caution">
    <text evidence="2">The sequence shown here is derived from an EMBL/GenBank/DDBJ whole genome shotgun (WGS) entry which is preliminary data.</text>
</comment>
<sequence length="59" mass="6778">MRKPHGPPRVGLLESQGHPRTFQDLQGGNMLTCQIVPDIIRNYPASIWDWGLIHEQERS</sequence>
<organism evidence="2 3">
    <name type="scientific">Dreissena polymorpha</name>
    <name type="common">Zebra mussel</name>
    <name type="synonym">Mytilus polymorpha</name>
    <dbReference type="NCBI Taxonomy" id="45954"/>
    <lineage>
        <taxon>Eukaryota</taxon>
        <taxon>Metazoa</taxon>
        <taxon>Spiralia</taxon>
        <taxon>Lophotrochozoa</taxon>
        <taxon>Mollusca</taxon>
        <taxon>Bivalvia</taxon>
        <taxon>Autobranchia</taxon>
        <taxon>Heteroconchia</taxon>
        <taxon>Euheterodonta</taxon>
        <taxon>Imparidentia</taxon>
        <taxon>Neoheterodontei</taxon>
        <taxon>Myida</taxon>
        <taxon>Dreissenoidea</taxon>
        <taxon>Dreissenidae</taxon>
        <taxon>Dreissena</taxon>
    </lineage>
</organism>
<reference evidence="2" key="1">
    <citation type="journal article" date="2019" name="bioRxiv">
        <title>The Genome of the Zebra Mussel, Dreissena polymorpha: A Resource for Invasive Species Research.</title>
        <authorList>
            <person name="McCartney M.A."/>
            <person name="Auch B."/>
            <person name="Kono T."/>
            <person name="Mallez S."/>
            <person name="Zhang Y."/>
            <person name="Obille A."/>
            <person name="Becker A."/>
            <person name="Abrahante J.E."/>
            <person name="Garbe J."/>
            <person name="Badalamenti J.P."/>
            <person name="Herman A."/>
            <person name="Mangelson H."/>
            <person name="Liachko I."/>
            <person name="Sullivan S."/>
            <person name="Sone E.D."/>
            <person name="Koren S."/>
            <person name="Silverstein K.A.T."/>
            <person name="Beckman K.B."/>
            <person name="Gohl D.M."/>
        </authorList>
    </citation>
    <scope>NUCLEOTIDE SEQUENCE</scope>
    <source>
        <strain evidence="2">Duluth1</strain>
        <tissue evidence="2">Whole animal</tissue>
    </source>
</reference>
<dbReference type="Proteomes" id="UP000828390">
    <property type="component" value="Unassembled WGS sequence"/>
</dbReference>
<evidence type="ECO:0000256" key="1">
    <source>
        <dbReference type="SAM" id="MobiDB-lite"/>
    </source>
</evidence>
<dbReference type="AlphaFoldDB" id="A0A9D4BFC7"/>
<reference evidence="2" key="2">
    <citation type="submission" date="2020-11" db="EMBL/GenBank/DDBJ databases">
        <authorList>
            <person name="McCartney M.A."/>
            <person name="Auch B."/>
            <person name="Kono T."/>
            <person name="Mallez S."/>
            <person name="Becker A."/>
            <person name="Gohl D.M."/>
            <person name="Silverstein K.A.T."/>
            <person name="Koren S."/>
            <person name="Bechman K.B."/>
            <person name="Herman A."/>
            <person name="Abrahante J.E."/>
            <person name="Garbe J."/>
        </authorList>
    </citation>
    <scope>NUCLEOTIDE SEQUENCE</scope>
    <source>
        <strain evidence="2">Duluth1</strain>
        <tissue evidence="2">Whole animal</tissue>
    </source>
</reference>
<name>A0A9D4BFC7_DREPO</name>
<keyword evidence="3" id="KW-1185">Reference proteome</keyword>
<evidence type="ECO:0000313" key="2">
    <source>
        <dbReference type="EMBL" id="KAH3693290.1"/>
    </source>
</evidence>